<dbReference type="PANTHER" id="PTHR34153">
    <property type="entry name" value="SI:CH211-262H13.3-RELATED-RELATED"/>
    <property type="match status" value="1"/>
</dbReference>
<protein>
    <recommendedName>
        <fullName evidence="2">DUF4806 domain-containing protein</fullName>
    </recommendedName>
</protein>
<reference evidence="3 4" key="1">
    <citation type="journal article" date="2023" name="Nucleic Acids Res.">
        <title>The hologenome of Daphnia magna reveals possible DNA methylation and microbiome-mediated evolution of the host genome.</title>
        <authorList>
            <person name="Chaturvedi A."/>
            <person name="Li X."/>
            <person name="Dhandapani V."/>
            <person name="Marshall H."/>
            <person name="Kissane S."/>
            <person name="Cuenca-Cambronero M."/>
            <person name="Asole G."/>
            <person name="Calvet F."/>
            <person name="Ruiz-Romero M."/>
            <person name="Marangio P."/>
            <person name="Guigo R."/>
            <person name="Rago D."/>
            <person name="Mirbahai L."/>
            <person name="Eastwood N."/>
            <person name="Colbourne J.K."/>
            <person name="Zhou J."/>
            <person name="Mallon E."/>
            <person name="Orsini L."/>
        </authorList>
    </citation>
    <scope>NUCLEOTIDE SEQUENCE [LARGE SCALE GENOMIC DNA]</scope>
    <source>
        <strain evidence="3">LRV0_1</strain>
    </source>
</reference>
<dbReference type="EMBL" id="JAOYFB010000004">
    <property type="protein sequence ID" value="KAK4014129.1"/>
    <property type="molecule type" value="Genomic_DNA"/>
</dbReference>
<dbReference type="PANTHER" id="PTHR34153:SF2">
    <property type="entry name" value="SI:CH211-262H13.3-RELATED"/>
    <property type="match status" value="1"/>
</dbReference>
<comment type="caution">
    <text evidence="3">The sequence shown here is derived from an EMBL/GenBank/DDBJ whole genome shotgun (WGS) entry which is preliminary data.</text>
</comment>
<accession>A0ABQ9ZMF3</accession>
<evidence type="ECO:0000256" key="1">
    <source>
        <dbReference type="SAM" id="MobiDB-lite"/>
    </source>
</evidence>
<feature type="domain" description="DUF4806" evidence="2">
    <location>
        <begin position="342"/>
        <end position="420"/>
    </location>
</feature>
<gene>
    <name evidence="3" type="ORF">OUZ56_026671</name>
</gene>
<feature type="compositionally biased region" description="Polar residues" evidence="1">
    <location>
        <begin position="180"/>
        <end position="192"/>
    </location>
</feature>
<dbReference type="Proteomes" id="UP001234178">
    <property type="component" value="Unassembled WGS sequence"/>
</dbReference>
<proteinExistence type="predicted"/>
<feature type="region of interest" description="Disordered" evidence="1">
    <location>
        <begin position="164"/>
        <end position="195"/>
    </location>
</feature>
<dbReference type="InterPro" id="IPR032071">
    <property type="entry name" value="DUF4806"/>
</dbReference>
<organism evidence="3 4">
    <name type="scientific">Daphnia magna</name>
    <dbReference type="NCBI Taxonomy" id="35525"/>
    <lineage>
        <taxon>Eukaryota</taxon>
        <taxon>Metazoa</taxon>
        <taxon>Ecdysozoa</taxon>
        <taxon>Arthropoda</taxon>
        <taxon>Crustacea</taxon>
        <taxon>Branchiopoda</taxon>
        <taxon>Diplostraca</taxon>
        <taxon>Cladocera</taxon>
        <taxon>Anomopoda</taxon>
        <taxon>Daphniidae</taxon>
        <taxon>Daphnia</taxon>
    </lineage>
</organism>
<feature type="region of interest" description="Disordered" evidence="1">
    <location>
        <begin position="462"/>
        <end position="483"/>
    </location>
</feature>
<keyword evidence="4" id="KW-1185">Reference proteome</keyword>
<evidence type="ECO:0000259" key="2">
    <source>
        <dbReference type="Pfam" id="PF16064"/>
    </source>
</evidence>
<name>A0ABQ9ZMF3_9CRUS</name>
<sequence>MFFEDKGEFYIVDLHTPEGLQVCVVPDIWCYYVDDKFCCVWPHFHQTKEIRVGLNPRESGPHSMRIREIRLLEATTKLKPKKLLPLKRQIYLLSPKILEGCSEEEGASQLMKNGLPPAPFLLPVAQSTAFSDEGTPGYYSSLPNEENAVSPTQEICSELISAPITSPQSSSEVEDRSMQIHGQVQRKNSGAAGSTYRKRINESTSGYCSSLPNEENAVSPTQEICSQLISSPITSPQSSNEVEDRSMQIHGQVQRMNSGASGSTYTENVVAGSSGTPACGSSGTMGTFNRYVVSQQDFHILRALKQVNATMKEMDRKILSIDKKVEKTATEETTFADIENFPVSFPLANVEEFIKLEDILNEDPSKAAIVYQLVKSCGGMSESDAICRAWIKITSIECRSDCNWKGVKRGTHQKHGLELSSIKDAVLKGIRMNATYADLKDAVFEHETRKFFVRAPEKVRTKLRAKKRPAGTADHPQLPNGVD</sequence>
<evidence type="ECO:0000313" key="3">
    <source>
        <dbReference type="EMBL" id="KAK4014129.1"/>
    </source>
</evidence>
<evidence type="ECO:0000313" key="4">
    <source>
        <dbReference type="Proteomes" id="UP001234178"/>
    </source>
</evidence>
<dbReference type="Pfam" id="PF16064">
    <property type="entry name" value="DUF4806"/>
    <property type="match status" value="1"/>
</dbReference>